<sequence>MDDSLPGTPADESAARAELAPLASLWTDVAEPAPAQLAQARRRLLDRVAAVDESPEPGATVTGATARRRGRRRRFVTARRAVAVAVAAVVAAAGLFAVDTLRVGGSAGATAEAATLLEQAAVNSAGTADPPVGPAQYRKITVRAVWSSTVNDEHGDEVTWLDEEIIETWIPADPARPWVLRRSGRQPVHWFDPADEAAVRGMGFMTPPQPTLIRAAGGAFYGPAAPGWQNPTPDFVASLPRDPGQLLDRIYRDSKGQGRSRHGEALVFIADLLRGGFVPVDLRAALFRAATGIPGVEVTDHAANLAGRAGVAIGRDEGGDTRQEIIFDPATGEYIGEREVVLRDGWMSGVPAGTAISYTAVTTEVVDSTPDGPEIRDPVPTKAPESGQPASPTG</sequence>
<feature type="region of interest" description="Disordered" evidence="1">
    <location>
        <begin position="366"/>
        <end position="394"/>
    </location>
</feature>
<accession>A0A937RJR2</accession>
<evidence type="ECO:0000313" key="4">
    <source>
        <dbReference type="Proteomes" id="UP000604475"/>
    </source>
</evidence>
<dbReference type="AlphaFoldDB" id="A0A937RJR2"/>
<proteinExistence type="predicted"/>
<organism evidence="3 4">
    <name type="scientific">Frankia nepalensis</name>
    <dbReference type="NCBI Taxonomy" id="1836974"/>
    <lineage>
        <taxon>Bacteria</taxon>
        <taxon>Bacillati</taxon>
        <taxon>Actinomycetota</taxon>
        <taxon>Actinomycetes</taxon>
        <taxon>Frankiales</taxon>
        <taxon>Frankiaceae</taxon>
        <taxon>Frankia</taxon>
    </lineage>
</organism>
<dbReference type="InterPro" id="IPR047789">
    <property type="entry name" value="CU044_5270-like"/>
</dbReference>
<evidence type="ECO:0000313" key="3">
    <source>
        <dbReference type="EMBL" id="MBL7628614.1"/>
    </source>
</evidence>
<dbReference type="EMBL" id="JAEACQ010000193">
    <property type="protein sequence ID" value="MBL7628614.1"/>
    <property type="molecule type" value="Genomic_DNA"/>
</dbReference>
<comment type="caution">
    <text evidence="3">The sequence shown here is derived from an EMBL/GenBank/DDBJ whole genome shotgun (WGS) entry which is preliminary data.</text>
</comment>
<keyword evidence="4" id="KW-1185">Reference proteome</keyword>
<dbReference type="RefSeq" id="WP_203002442.1">
    <property type="nucleotide sequence ID" value="NZ_JADWYU010000220.1"/>
</dbReference>
<evidence type="ECO:0000256" key="2">
    <source>
        <dbReference type="SAM" id="Phobius"/>
    </source>
</evidence>
<protein>
    <submittedName>
        <fullName evidence="3">CU044_5270 family protein</fullName>
    </submittedName>
</protein>
<keyword evidence="2" id="KW-0812">Transmembrane</keyword>
<feature type="transmembrane region" description="Helical" evidence="2">
    <location>
        <begin position="77"/>
        <end position="98"/>
    </location>
</feature>
<gene>
    <name evidence="3" type="ORF">I7412_15930</name>
</gene>
<keyword evidence="2" id="KW-0472">Membrane</keyword>
<name>A0A937RJR2_9ACTN</name>
<keyword evidence="2" id="KW-1133">Transmembrane helix</keyword>
<evidence type="ECO:0000256" key="1">
    <source>
        <dbReference type="SAM" id="MobiDB-lite"/>
    </source>
</evidence>
<dbReference type="Proteomes" id="UP000604475">
    <property type="component" value="Unassembled WGS sequence"/>
</dbReference>
<dbReference type="NCBIfam" id="NF038083">
    <property type="entry name" value="CU044_5270_fam"/>
    <property type="match status" value="1"/>
</dbReference>
<reference evidence="3" key="1">
    <citation type="submission" date="2020-12" db="EMBL/GenBank/DDBJ databases">
        <title>Genomic characterization of non-nitrogen-fixing Frankia strains.</title>
        <authorList>
            <person name="Carlos-Shanley C."/>
            <person name="Guerra T."/>
            <person name="Hahn D."/>
        </authorList>
    </citation>
    <scope>NUCLEOTIDE SEQUENCE</scope>
    <source>
        <strain evidence="3">CN6</strain>
    </source>
</reference>